<feature type="compositionally biased region" description="Low complexity" evidence="1">
    <location>
        <begin position="33"/>
        <end position="64"/>
    </location>
</feature>
<evidence type="ECO:0000256" key="1">
    <source>
        <dbReference type="SAM" id="MobiDB-lite"/>
    </source>
</evidence>
<dbReference type="InterPro" id="IPR050248">
    <property type="entry name" value="Polysacc_deacetylase_ArnD"/>
</dbReference>
<evidence type="ECO:0000313" key="5">
    <source>
        <dbReference type="Proteomes" id="UP000323454"/>
    </source>
</evidence>
<feature type="chain" id="PRO_5038677307" evidence="2">
    <location>
        <begin position="21"/>
        <end position="275"/>
    </location>
</feature>
<keyword evidence="5" id="KW-1185">Reference proteome</keyword>
<dbReference type="GO" id="GO:0016810">
    <property type="term" value="F:hydrolase activity, acting on carbon-nitrogen (but not peptide) bonds"/>
    <property type="evidence" value="ECO:0007669"/>
    <property type="project" value="InterPro"/>
</dbReference>
<protein>
    <submittedName>
        <fullName evidence="4">Polysaccharide deacetylase family protein</fullName>
    </submittedName>
</protein>
<dbReference type="CDD" id="cd10917">
    <property type="entry name" value="CE4_NodB_like_6s_7s"/>
    <property type="match status" value="1"/>
</dbReference>
<evidence type="ECO:0000313" key="4">
    <source>
        <dbReference type="EMBL" id="KAA2258541.1"/>
    </source>
</evidence>
<name>A0A5B2X5X4_9PSEU</name>
<dbReference type="PROSITE" id="PS51677">
    <property type="entry name" value="NODB"/>
    <property type="match status" value="1"/>
</dbReference>
<dbReference type="PANTHER" id="PTHR10587">
    <property type="entry name" value="GLYCOSYL TRANSFERASE-RELATED"/>
    <property type="match status" value="1"/>
</dbReference>
<comment type="caution">
    <text evidence="4">The sequence shown here is derived from an EMBL/GenBank/DDBJ whole genome shotgun (WGS) entry which is preliminary data.</text>
</comment>
<dbReference type="GO" id="GO:0005975">
    <property type="term" value="P:carbohydrate metabolic process"/>
    <property type="evidence" value="ECO:0007669"/>
    <property type="project" value="InterPro"/>
</dbReference>
<reference evidence="4 5" key="1">
    <citation type="submission" date="2019-09" db="EMBL/GenBank/DDBJ databases">
        <title>Goodfellowia gen. nov., a new genus of the Pseudonocardineae related to Actinoalloteichus, containing Goodfellowia coeruleoviolacea gen. nov., comb. nov. gen. nov., comb. nov.</title>
        <authorList>
            <person name="Labeda D."/>
        </authorList>
    </citation>
    <scope>NUCLEOTIDE SEQUENCE [LARGE SCALE GENOMIC DNA]</scope>
    <source>
        <strain evidence="4 5">AN110305</strain>
    </source>
</reference>
<dbReference type="InterPro" id="IPR002509">
    <property type="entry name" value="NODB_dom"/>
</dbReference>
<dbReference type="RefSeq" id="WP_149851537.1">
    <property type="nucleotide sequence ID" value="NZ_VUOB01000041.1"/>
</dbReference>
<organism evidence="4 5">
    <name type="scientific">Solihabitans fulvus</name>
    <dbReference type="NCBI Taxonomy" id="1892852"/>
    <lineage>
        <taxon>Bacteria</taxon>
        <taxon>Bacillati</taxon>
        <taxon>Actinomycetota</taxon>
        <taxon>Actinomycetes</taxon>
        <taxon>Pseudonocardiales</taxon>
        <taxon>Pseudonocardiaceae</taxon>
        <taxon>Solihabitans</taxon>
    </lineage>
</organism>
<dbReference type="SUPFAM" id="SSF88713">
    <property type="entry name" value="Glycoside hydrolase/deacetylase"/>
    <property type="match status" value="1"/>
</dbReference>
<dbReference type="Gene3D" id="3.20.20.370">
    <property type="entry name" value="Glycoside hydrolase/deacetylase"/>
    <property type="match status" value="1"/>
</dbReference>
<feature type="domain" description="NodB homology" evidence="3">
    <location>
        <begin position="97"/>
        <end position="267"/>
    </location>
</feature>
<dbReference type="InterPro" id="IPR011330">
    <property type="entry name" value="Glyco_hydro/deAcase_b/a-brl"/>
</dbReference>
<accession>A0A5B2X5X4</accession>
<evidence type="ECO:0000259" key="3">
    <source>
        <dbReference type="PROSITE" id="PS51677"/>
    </source>
</evidence>
<sequence>MRRGSVLLALALAAGLTACTNEPVAMPPAAREPVPSSSTSSAAPSTSTPAPTTAKGPGGTTVPVFQQPYPFGTEQAKVPPIVDGKVPVIKHIETTKPYVFITIDDGVVRDPTALGLMTSAGVRPTLFLNGVYVKDHTDYFKPLQDQAGVSVENHTTSHPDLRGKPYEFQKHEICGNADFLQQNYGKRATLFRPPFGNYDENTRKAAADCGMKALVMWTAAVNDGVVQFQAGKQLKPGDIVLMHFRKTFVEDFEAFLHKARENGLTPVPLVDFLSV</sequence>
<gene>
    <name evidence="4" type="ORF">F0L68_22025</name>
</gene>
<feature type="signal peptide" evidence="2">
    <location>
        <begin position="1"/>
        <end position="20"/>
    </location>
</feature>
<dbReference type="AlphaFoldDB" id="A0A5B2X5X4"/>
<keyword evidence="2" id="KW-0732">Signal</keyword>
<evidence type="ECO:0000256" key="2">
    <source>
        <dbReference type="SAM" id="SignalP"/>
    </source>
</evidence>
<dbReference type="OrthoDB" id="3373088at2"/>
<dbReference type="Proteomes" id="UP000323454">
    <property type="component" value="Unassembled WGS sequence"/>
</dbReference>
<dbReference type="PANTHER" id="PTHR10587:SF134">
    <property type="entry name" value="SECRETED PROTEIN"/>
    <property type="match status" value="1"/>
</dbReference>
<reference evidence="4 5" key="2">
    <citation type="submission" date="2019-09" db="EMBL/GenBank/DDBJ databases">
        <authorList>
            <person name="Jin C."/>
        </authorList>
    </citation>
    <scope>NUCLEOTIDE SEQUENCE [LARGE SCALE GENOMIC DNA]</scope>
    <source>
        <strain evidence="4 5">AN110305</strain>
    </source>
</reference>
<dbReference type="PROSITE" id="PS51257">
    <property type="entry name" value="PROKAR_LIPOPROTEIN"/>
    <property type="match status" value="1"/>
</dbReference>
<dbReference type="Pfam" id="PF01522">
    <property type="entry name" value="Polysacc_deac_1"/>
    <property type="match status" value="1"/>
</dbReference>
<proteinExistence type="predicted"/>
<dbReference type="EMBL" id="VUOB01000041">
    <property type="protein sequence ID" value="KAA2258541.1"/>
    <property type="molecule type" value="Genomic_DNA"/>
</dbReference>
<feature type="region of interest" description="Disordered" evidence="1">
    <location>
        <begin position="24"/>
        <end position="67"/>
    </location>
</feature>